<organism evidence="6 7">
    <name type="scientific">Phreatobacter stygius</name>
    <dbReference type="NCBI Taxonomy" id="1940610"/>
    <lineage>
        <taxon>Bacteria</taxon>
        <taxon>Pseudomonadati</taxon>
        <taxon>Pseudomonadota</taxon>
        <taxon>Alphaproteobacteria</taxon>
        <taxon>Hyphomicrobiales</taxon>
        <taxon>Phreatobacteraceae</taxon>
        <taxon>Phreatobacter</taxon>
    </lineage>
</organism>
<dbReference type="GO" id="GO:0045892">
    <property type="term" value="P:negative regulation of DNA-templated transcription"/>
    <property type="evidence" value="ECO:0007669"/>
    <property type="project" value="TreeGrafter"/>
</dbReference>
<sequence length="253" mass="27980">MLVKQAANVLEILEYFAKRRRPATLSEVADELGWPRSSAFNLLGTLADKGFLYEPRTRGGYYPSPRWLSLVQTIADAEPLPEAAYSLVAEIAEETGETTAIGAPAGTSALFIHVVESNSPIRYFAQVGHKLPIHASSTGRAILAQYSRDERYALYRKISFQQYSETTPTSMEAVEAELRRSAERGWHQSLADFSPDLVGVALPLPIQSRRLSLVVAGPMFRCRDRIPETAAALQRAVRRFSDLLELSEAPAAE</sequence>
<dbReference type="Proteomes" id="UP000298781">
    <property type="component" value="Chromosome"/>
</dbReference>
<evidence type="ECO:0000259" key="5">
    <source>
        <dbReference type="PROSITE" id="PS51078"/>
    </source>
</evidence>
<feature type="domain" description="IclR-ED" evidence="5">
    <location>
        <begin position="66"/>
        <end position="246"/>
    </location>
</feature>
<dbReference type="Gene3D" id="3.30.450.40">
    <property type="match status" value="1"/>
</dbReference>
<dbReference type="SUPFAM" id="SSF46785">
    <property type="entry name" value="Winged helix' DNA-binding domain"/>
    <property type="match status" value="1"/>
</dbReference>
<dbReference type="RefSeq" id="WP_136960744.1">
    <property type="nucleotide sequence ID" value="NZ_CP039690.1"/>
</dbReference>
<dbReference type="InterPro" id="IPR005471">
    <property type="entry name" value="Tscrpt_reg_IclR_N"/>
</dbReference>
<evidence type="ECO:0000313" key="6">
    <source>
        <dbReference type="EMBL" id="QCI65297.1"/>
    </source>
</evidence>
<keyword evidence="3" id="KW-0804">Transcription</keyword>
<dbReference type="PROSITE" id="PS51077">
    <property type="entry name" value="HTH_ICLR"/>
    <property type="match status" value="1"/>
</dbReference>
<dbReference type="Pfam" id="PF01614">
    <property type="entry name" value="IclR_C"/>
    <property type="match status" value="1"/>
</dbReference>
<dbReference type="InterPro" id="IPR036388">
    <property type="entry name" value="WH-like_DNA-bd_sf"/>
</dbReference>
<evidence type="ECO:0000259" key="4">
    <source>
        <dbReference type="PROSITE" id="PS51077"/>
    </source>
</evidence>
<keyword evidence="2" id="KW-0238">DNA-binding</keyword>
<protein>
    <submittedName>
        <fullName evidence="6">IclR family transcriptional regulator</fullName>
    </submittedName>
</protein>
<evidence type="ECO:0000313" key="7">
    <source>
        <dbReference type="Proteomes" id="UP000298781"/>
    </source>
</evidence>
<keyword evidence="7" id="KW-1185">Reference proteome</keyword>
<dbReference type="Gene3D" id="1.10.10.10">
    <property type="entry name" value="Winged helix-like DNA-binding domain superfamily/Winged helix DNA-binding domain"/>
    <property type="match status" value="1"/>
</dbReference>
<evidence type="ECO:0000256" key="3">
    <source>
        <dbReference type="ARBA" id="ARBA00023163"/>
    </source>
</evidence>
<feature type="domain" description="HTH iclR-type" evidence="4">
    <location>
        <begin position="3"/>
        <end position="65"/>
    </location>
</feature>
<evidence type="ECO:0000256" key="1">
    <source>
        <dbReference type="ARBA" id="ARBA00023015"/>
    </source>
</evidence>
<evidence type="ECO:0000256" key="2">
    <source>
        <dbReference type="ARBA" id="ARBA00023125"/>
    </source>
</evidence>
<gene>
    <name evidence="6" type="ORF">E8M01_14400</name>
</gene>
<dbReference type="OrthoDB" id="9807558at2"/>
<dbReference type="GO" id="GO:0003677">
    <property type="term" value="F:DNA binding"/>
    <property type="evidence" value="ECO:0007669"/>
    <property type="project" value="UniProtKB-KW"/>
</dbReference>
<dbReference type="KEGG" id="pstg:E8M01_14400"/>
<dbReference type="InterPro" id="IPR036390">
    <property type="entry name" value="WH_DNA-bd_sf"/>
</dbReference>
<dbReference type="AlphaFoldDB" id="A0A4D7BB35"/>
<dbReference type="InterPro" id="IPR029016">
    <property type="entry name" value="GAF-like_dom_sf"/>
</dbReference>
<dbReference type="InterPro" id="IPR050707">
    <property type="entry name" value="HTH_MetabolicPath_Reg"/>
</dbReference>
<dbReference type="PANTHER" id="PTHR30136:SF35">
    <property type="entry name" value="HTH-TYPE TRANSCRIPTIONAL REGULATOR RV1719"/>
    <property type="match status" value="1"/>
</dbReference>
<name>A0A4D7BB35_9HYPH</name>
<dbReference type="Pfam" id="PF09339">
    <property type="entry name" value="HTH_IclR"/>
    <property type="match status" value="1"/>
</dbReference>
<accession>A0A4D7BB35</accession>
<dbReference type="GO" id="GO:0003700">
    <property type="term" value="F:DNA-binding transcription factor activity"/>
    <property type="evidence" value="ECO:0007669"/>
    <property type="project" value="TreeGrafter"/>
</dbReference>
<dbReference type="PANTHER" id="PTHR30136">
    <property type="entry name" value="HELIX-TURN-HELIX TRANSCRIPTIONAL REGULATOR, ICLR FAMILY"/>
    <property type="match status" value="1"/>
</dbReference>
<keyword evidence="1" id="KW-0805">Transcription regulation</keyword>
<dbReference type="InterPro" id="IPR014757">
    <property type="entry name" value="Tscrpt_reg_IclR_C"/>
</dbReference>
<dbReference type="SMART" id="SM00346">
    <property type="entry name" value="HTH_ICLR"/>
    <property type="match status" value="1"/>
</dbReference>
<dbReference type="PROSITE" id="PS51078">
    <property type="entry name" value="ICLR_ED"/>
    <property type="match status" value="1"/>
</dbReference>
<dbReference type="SUPFAM" id="SSF55781">
    <property type="entry name" value="GAF domain-like"/>
    <property type="match status" value="1"/>
</dbReference>
<dbReference type="EMBL" id="CP039690">
    <property type="protein sequence ID" value="QCI65297.1"/>
    <property type="molecule type" value="Genomic_DNA"/>
</dbReference>
<reference evidence="6 7" key="1">
    <citation type="submission" date="2019-04" db="EMBL/GenBank/DDBJ databases">
        <title>Phreatobacter aquaticus sp. nov.</title>
        <authorList>
            <person name="Choi A."/>
        </authorList>
    </citation>
    <scope>NUCLEOTIDE SEQUENCE [LARGE SCALE GENOMIC DNA]</scope>
    <source>
        <strain evidence="6 7">KCTC 52518</strain>
    </source>
</reference>
<proteinExistence type="predicted"/>